<dbReference type="Proteomes" id="UP000179014">
    <property type="component" value="Unassembled WGS sequence"/>
</dbReference>
<dbReference type="Gene3D" id="3.90.79.10">
    <property type="entry name" value="Nucleoside Triphosphate Pyrophosphohydrolase"/>
    <property type="match status" value="1"/>
</dbReference>
<proteinExistence type="inferred from homology"/>
<evidence type="ECO:0000256" key="1">
    <source>
        <dbReference type="ARBA" id="ARBA00022801"/>
    </source>
</evidence>
<dbReference type="SUPFAM" id="SSF55811">
    <property type="entry name" value="Nudix"/>
    <property type="match status" value="1"/>
</dbReference>
<dbReference type="Pfam" id="PF00293">
    <property type="entry name" value="NUDIX"/>
    <property type="match status" value="1"/>
</dbReference>
<evidence type="ECO:0000259" key="3">
    <source>
        <dbReference type="PROSITE" id="PS51462"/>
    </source>
</evidence>
<dbReference type="FunFam" id="3.90.79.10:FF:000060">
    <property type="entry name" value="Nudix hydrolase 1"/>
    <property type="match status" value="1"/>
</dbReference>
<dbReference type="InterPro" id="IPR020084">
    <property type="entry name" value="NUDIX_hydrolase_CS"/>
</dbReference>
<dbReference type="InterPro" id="IPR020476">
    <property type="entry name" value="Nudix_hydrolase"/>
</dbReference>
<dbReference type="CDD" id="cd04678">
    <property type="entry name" value="NUDIX_MTH2_Nudt15"/>
    <property type="match status" value="1"/>
</dbReference>
<organism evidence="4 5">
    <name type="scientific">Candidatus Kaiserbacteria bacterium GWA2_50_9</name>
    <dbReference type="NCBI Taxonomy" id="1798474"/>
    <lineage>
        <taxon>Bacteria</taxon>
        <taxon>Candidatus Kaiseribacteriota</taxon>
    </lineage>
</organism>
<dbReference type="PANTHER" id="PTHR16099">
    <property type="entry name" value="8-OXO-DGTP DIPHOSPHATES NUDT15"/>
    <property type="match status" value="1"/>
</dbReference>
<dbReference type="PANTHER" id="PTHR16099:SF5">
    <property type="entry name" value="NUCLEOTIDE TRIPHOSPHATE DIPHOSPHATASE NUDT15"/>
    <property type="match status" value="1"/>
</dbReference>
<reference evidence="4 5" key="1">
    <citation type="journal article" date="2016" name="Nat. Commun.">
        <title>Thousands of microbial genomes shed light on interconnected biogeochemical processes in an aquifer system.</title>
        <authorList>
            <person name="Anantharaman K."/>
            <person name="Brown C.T."/>
            <person name="Hug L.A."/>
            <person name="Sharon I."/>
            <person name="Castelle C.J."/>
            <person name="Probst A.J."/>
            <person name="Thomas B.C."/>
            <person name="Singh A."/>
            <person name="Wilkins M.J."/>
            <person name="Karaoz U."/>
            <person name="Brodie E.L."/>
            <person name="Williams K.H."/>
            <person name="Hubbard S.S."/>
            <person name="Banfield J.F."/>
        </authorList>
    </citation>
    <scope>NUCLEOTIDE SEQUENCE [LARGE SCALE GENOMIC DNA]</scope>
</reference>
<accession>A0A1F6BVQ2</accession>
<protein>
    <submittedName>
        <fullName evidence="4">DNA mismatch repair protein MutT</fullName>
    </submittedName>
</protein>
<evidence type="ECO:0000256" key="2">
    <source>
        <dbReference type="RuleBase" id="RU003476"/>
    </source>
</evidence>
<gene>
    <name evidence="4" type="ORF">A2118_01640</name>
</gene>
<dbReference type="InterPro" id="IPR000086">
    <property type="entry name" value="NUDIX_hydrolase_dom"/>
</dbReference>
<feature type="domain" description="Nudix hydrolase" evidence="3">
    <location>
        <begin position="3"/>
        <end position="135"/>
    </location>
</feature>
<dbReference type="AlphaFoldDB" id="A0A1F6BVQ2"/>
<comment type="similarity">
    <text evidence="2">Belongs to the Nudix hydrolase family.</text>
</comment>
<dbReference type="PRINTS" id="PR00502">
    <property type="entry name" value="NUDIXFAMILY"/>
</dbReference>
<dbReference type="STRING" id="1798474.A2118_01640"/>
<dbReference type="PROSITE" id="PS51462">
    <property type="entry name" value="NUDIX"/>
    <property type="match status" value="1"/>
</dbReference>
<sequence>MEIQRPRVGVGVIIKKDGKVLLGKRKGSHGEGSWAFPGGHLEFGETFEDCARRETLEETGIEITNIRPATFTNDIFKEEQKHYLTAYVTAEYSVGEVKAMEPEKCEEWKWFEWDKLPKPFFVPLNNLMKQGYSPF</sequence>
<dbReference type="EMBL" id="MFKN01000025">
    <property type="protein sequence ID" value="OGG40852.1"/>
    <property type="molecule type" value="Genomic_DNA"/>
</dbReference>
<dbReference type="GO" id="GO:0006203">
    <property type="term" value="P:dGTP catabolic process"/>
    <property type="evidence" value="ECO:0007669"/>
    <property type="project" value="TreeGrafter"/>
</dbReference>
<dbReference type="InterPro" id="IPR015797">
    <property type="entry name" value="NUDIX_hydrolase-like_dom_sf"/>
</dbReference>
<name>A0A1F6BVQ2_9BACT</name>
<dbReference type="GO" id="GO:0005829">
    <property type="term" value="C:cytosol"/>
    <property type="evidence" value="ECO:0007669"/>
    <property type="project" value="TreeGrafter"/>
</dbReference>
<dbReference type="GO" id="GO:0035539">
    <property type="term" value="F:8-oxo-7,8-dihydrodeoxyguanosine triphosphate pyrophosphatase activity"/>
    <property type="evidence" value="ECO:0007669"/>
    <property type="project" value="TreeGrafter"/>
</dbReference>
<comment type="caution">
    <text evidence="4">The sequence shown here is derived from an EMBL/GenBank/DDBJ whole genome shotgun (WGS) entry which is preliminary data.</text>
</comment>
<evidence type="ECO:0000313" key="4">
    <source>
        <dbReference type="EMBL" id="OGG40852.1"/>
    </source>
</evidence>
<keyword evidence="1 2" id="KW-0378">Hydrolase</keyword>
<dbReference type="PROSITE" id="PS00893">
    <property type="entry name" value="NUDIX_BOX"/>
    <property type="match status" value="1"/>
</dbReference>
<evidence type="ECO:0000313" key="5">
    <source>
        <dbReference type="Proteomes" id="UP000179014"/>
    </source>
</evidence>